<dbReference type="PROSITE" id="PS00557">
    <property type="entry name" value="FMN_HYDROXY_ACID_DH_1"/>
    <property type="match status" value="1"/>
</dbReference>
<evidence type="ECO:0000259" key="4">
    <source>
        <dbReference type="PROSITE" id="PS51349"/>
    </source>
</evidence>
<dbReference type="InterPro" id="IPR008259">
    <property type="entry name" value="FMN_hydac_DH_AS"/>
</dbReference>
<evidence type="ECO:0000256" key="2">
    <source>
        <dbReference type="ARBA" id="ARBA00023002"/>
    </source>
</evidence>
<dbReference type="InterPro" id="IPR037350">
    <property type="entry name" value="LMO_FMN"/>
</dbReference>
<protein>
    <recommendedName>
        <fullName evidence="4">FMN hydroxy acid dehydrogenase domain-containing protein</fullName>
    </recommendedName>
</protein>
<dbReference type="Proteomes" id="UP001430584">
    <property type="component" value="Unassembled WGS sequence"/>
</dbReference>
<dbReference type="EMBL" id="JAJVCZ030000006">
    <property type="protein sequence ID" value="KAL0258977.1"/>
    <property type="molecule type" value="Genomic_DNA"/>
</dbReference>
<organism evidence="5 6">
    <name type="scientific">Diplodia seriata</name>
    <dbReference type="NCBI Taxonomy" id="420778"/>
    <lineage>
        <taxon>Eukaryota</taxon>
        <taxon>Fungi</taxon>
        <taxon>Dikarya</taxon>
        <taxon>Ascomycota</taxon>
        <taxon>Pezizomycotina</taxon>
        <taxon>Dothideomycetes</taxon>
        <taxon>Dothideomycetes incertae sedis</taxon>
        <taxon>Botryosphaeriales</taxon>
        <taxon>Botryosphaeriaceae</taxon>
        <taxon>Diplodia</taxon>
    </lineage>
</organism>
<dbReference type="Pfam" id="PF01070">
    <property type="entry name" value="FMN_dh"/>
    <property type="match status" value="1"/>
</dbReference>
<dbReference type="SUPFAM" id="SSF51395">
    <property type="entry name" value="FMN-linked oxidoreductases"/>
    <property type="match status" value="1"/>
</dbReference>
<feature type="domain" description="FMN hydroxy acid dehydrogenase" evidence="4">
    <location>
        <begin position="90"/>
        <end position="487"/>
    </location>
</feature>
<sequence>MTNDFLKSPFHVPLTAPSGPSGMPLDKSIDAGHVADYDDIGDINSAEHRKFNKQHEPSEPRRDPHNMAQNTQADPIAYEQSVFQAGLHSARPPFTFQPSRWEELAQNVLSANSWGYIHGNAGAGQTYQKNLASFSRWSIVPKRLVPSRKDENGNELFSDTSTTVLGQKLKFPIAIAPIGVQKIFNPEGESAAAKAAASMNIPYTLSTASSTSIEDVAKANGDGIRWYQLYWPSREHDDITISLLNRAKAAGYTALFVTLDTYVLGWRPSDMDNGYNPFIHADRIGVELGFTDPVFRKKFKEKHGYEIGETTDHEPSDMGRSVSQAAQEWTKIVFPGHSHSWEDLSLLRKHWDGPIVLKGIQSVGDAKKAVESGVQGIVVSNHGGRQQDGGNSSLGVLPRIVDAVGDKLEVMFDSGIRCGADIMKALALGAKCVFIGRPYAYGLAIGGEEGVRHVLRAMCGDLLMNMHLAGVRGLDELTRDDLVKEDELF</sequence>
<keyword evidence="2" id="KW-0560">Oxidoreductase</keyword>
<dbReference type="RefSeq" id="XP_066632006.1">
    <property type="nucleotide sequence ID" value="XM_066777911.1"/>
</dbReference>
<proteinExistence type="predicted"/>
<comment type="cofactor">
    <cofactor evidence="1">
        <name>FMN</name>
        <dbReference type="ChEBI" id="CHEBI:58210"/>
    </cofactor>
</comment>
<gene>
    <name evidence="5" type="ORF">SLS55_006482</name>
</gene>
<feature type="region of interest" description="Disordered" evidence="3">
    <location>
        <begin position="1"/>
        <end position="30"/>
    </location>
</feature>
<reference evidence="5 6" key="1">
    <citation type="submission" date="2024-02" db="EMBL/GenBank/DDBJ databases">
        <title>De novo assembly and annotation of 12 fungi associated with fruit tree decline syndrome in Ontario, Canada.</title>
        <authorList>
            <person name="Sulman M."/>
            <person name="Ellouze W."/>
            <person name="Ilyukhin E."/>
        </authorList>
    </citation>
    <scope>NUCLEOTIDE SEQUENCE [LARGE SCALE GENOMIC DNA]</scope>
    <source>
        <strain evidence="5 6">FDS-637</strain>
    </source>
</reference>
<dbReference type="PANTHER" id="PTHR10578">
    <property type="entry name" value="S -2-HYDROXY-ACID OXIDASE-RELATED"/>
    <property type="match status" value="1"/>
</dbReference>
<accession>A0ABR3CEB4</accession>
<dbReference type="CDD" id="cd03332">
    <property type="entry name" value="LMO_FMN"/>
    <property type="match status" value="1"/>
</dbReference>
<dbReference type="GeneID" id="92010567"/>
<name>A0ABR3CEB4_9PEZI</name>
<dbReference type="PROSITE" id="PS51349">
    <property type="entry name" value="FMN_HYDROXY_ACID_DH_2"/>
    <property type="match status" value="1"/>
</dbReference>
<keyword evidence="6" id="KW-1185">Reference proteome</keyword>
<comment type="caution">
    <text evidence="5">The sequence shown here is derived from an EMBL/GenBank/DDBJ whole genome shotgun (WGS) entry which is preliminary data.</text>
</comment>
<dbReference type="InterPro" id="IPR013785">
    <property type="entry name" value="Aldolase_TIM"/>
</dbReference>
<evidence type="ECO:0000313" key="5">
    <source>
        <dbReference type="EMBL" id="KAL0258977.1"/>
    </source>
</evidence>
<dbReference type="InterPro" id="IPR037396">
    <property type="entry name" value="FMN_HAD"/>
</dbReference>
<evidence type="ECO:0000256" key="3">
    <source>
        <dbReference type="SAM" id="MobiDB-lite"/>
    </source>
</evidence>
<dbReference type="InterPro" id="IPR000262">
    <property type="entry name" value="FMN-dep_DH"/>
</dbReference>
<evidence type="ECO:0000313" key="6">
    <source>
        <dbReference type="Proteomes" id="UP001430584"/>
    </source>
</evidence>
<evidence type="ECO:0000256" key="1">
    <source>
        <dbReference type="ARBA" id="ARBA00001917"/>
    </source>
</evidence>
<dbReference type="PANTHER" id="PTHR10578:SF143">
    <property type="entry name" value="FMN-DEPENDENT ALPHA-HYDROXY ACID DEHYDROGENASE PB1A11.03"/>
    <property type="match status" value="1"/>
</dbReference>
<dbReference type="Gene3D" id="3.20.20.70">
    <property type="entry name" value="Aldolase class I"/>
    <property type="match status" value="1"/>
</dbReference>